<dbReference type="EMBL" id="MFHP01000031">
    <property type="protein sequence ID" value="OGF71590.1"/>
    <property type="molecule type" value="Genomic_DNA"/>
</dbReference>
<dbReference type="PANTHER" id="PTHR33969:SF2">
    <property type="entry name" value="SEGREGATION AND CONDENSATION PROTEIN A"/>
    <property type="match status" value="1"/>
</dbReference>
<dbReference type="AlphaFoldDB" id="A0A1F5W7R1"/>
<proteinExistence type="predicted"/>
<dbReference type="PANTHER" id="PTHR33969">
    <property type="entry name" value="SEGREGATION AND CONDENSATION PROTEIN A"/>
    <property type="match status" value="1"/>
</dbReference>
<dbReference type="InterPro" id="IPR003768">
    <property type="entry name" value="ScpA"/>
</dbReference>
<reference evidence="2 3" key="1">
    <citation type="journal article" date="2016" name="Nat. Commun.">
        <title>Thousands of microbial genomes shed light on interconnected biogeochemical processes in an aquifer system.</title>
        <authorList>
            <person name="Anantharaman K."/>
            <person name="Brown C.T."/>
            <person name="Hug L.A."/>
            <person name="Sharon I."/>
            <person name="Castelle C.J."/>
            <person name="Probst A.J."/>
            <person name="Thomas B.C."/>
            <person name="Singh A."/>
            <person name="Wilkins M.J."/>
            <person name="Karaoz U."/>
            <person name="Brodie E.L."/>
            <person name="Williams K.H."/>
            <person name="Hubbard S.S."/>
            <person name="Banfield J.F."/>
        </authorList>
    </citation>
    <scope>NUCLEOTIDE SEQUENCE [LARGE SCALE GENOMIC DNA]</scope>
</reference>
<dbReference type="Proteomes" id="UP000178743">
    <property type="component" value="Unassembled WGS sequence"/>
</dbReference>
<sequence>MYQITLEKFSGPLEALLNLVEEEKLSINEISLSRVAEQYIAYLKSLEEMPKEELAAFLVIASTLMLIKSRSLIPGIKLTEEEEQDIKELERRLKTYKFFKGLSLHLKDLNLQQRHLFGREAYAGMSAVFFPPEKLTPKKIKDILDEILLAVPVKEALPEESMLKTVSLEEKMAELKRRLEEFMQFNFDEFRKQHKEKLEIIISFLAMLELIKQGFMIFEQKKLFGSIELKKHERAF</sequence>
<evidence type="ECO:0000256" key="1">
    <source>
        <dbReference type="ARBA" id="ARBA00044777"/>
    </source>
</evidence>
<dbReference type="Gene3D" id="6.10.250.2410">
    <property type="match status" value="1"/>
</dbReference>
<protein>
    <recommendedName>
        <fullName evidence="1">Segregation and condensation protein A</fullName>
    </recommendedName>
</protein>
<gene>
    <name evidence="2" type="ORF">A3C05_01135</name>
</gene>
<accession>A0A1F5W7R1</accession>
<name>A0A1F5W7R1_9BACT</name>
<organism evidence="2 3">
    <name type="scientific">Candidatus Giovannonibacteria bacterium RIFCSPHIGHO2_02_FULL_45_40</name>
    <dbReference type="NCBI Taxonomy" id="1798337"/>
    <lineage>
        <taxon>Bacteria</taxon>
        <taxon>Candidatus Giovannoniibacteriota</taxon>
    </lineage>
</organism>
<comment type="caution">
    <text evidence="2">The sequence shown here is derived from an EMBL/GenBank/DDBJ whole genome shotgun (WGS) entry which is preliminary data.</text>
</comment>
<evidence type="ECO:0000313" key="2">
    <source>
        <dbReference type="EMBL" id="OGF71590.1"/>
    </source>
</evidence>
<evidence type="ECO:0000313" key="3">
    <source>
        <dbReference type="Proteomes" id="UP000178743"/>
    </source>
</evidence>
<dbReference type="Pfam" id="PF02616">
    <property type="entry name" value="SMC_ScpA"/>
    <property type="match status" value="1"/>
</dbReference>